<keyword evidence="1" id="KW-0472">Membrane</keyword>
<name>A0A561SX05_9PSEU</name>
<evidence type="ECO:0000313" key="2">
    <source>
        <dbReference type="EMBL" id="TWF79390.1"/>
    </source>
</evidence>
<comment type="caution">
    <text evidence="2">The sequence shown here is derived from an EMBL/GenBank/DDBJ whole genome shotgun (WGS) entry which is preliminary data.</text>
</comment>
<evidence type="ECO:0000256" key="1">
    <source>
        <dbReference type="SAM" id="Phobius"/>
    </source>
</evidence>
<dbReference type="EMBL" id="VIWU01000001">
    <property type="protein sequence ID" value="TWF79390.1"/>
    <property type="molecule type" value="Genomic_DNA"/>
</dbReference>
<dbReference type="RefSeq" id="WP_147258259.1">
    <property type="nucleotide sequence ID" value="NZ_VIWU01000001.1"/>
</dbReference>
<keyword evidence="3" id="KW-1185">Reference proteome</keyword>
<organism evidence="2 3">
    <name type="scientific">Pseudonocardia hierapolitana</name>
    <dbReference type="NCBI Taxonomy" id="1128676"/>
    <lineage>
        <taxon>Bacteria</taxon>
        <taxon>Bacillati</taxon>
        <taxon>Actinomycetota</taxon>
        <taxon>Actinomycetes</taxon>
        <taxon>Pseudonocardiales</taxon>
        <taxon>Pseudonocardiaceae</taxon>
        <taxon>Pseudonocardia</taxon>
    </lineage>
</organism>
<feature type="transmembrane region" description="Helical" evidence="1">
    <location>
        <begin position="87"/>
        <end position="110"/>
    </location>
</feature>
<gene>
    <name evidence="2" type="ORF">FHX44_115323</name>
</gene>
<keyword evidence="1" id="KW-0812">Transmembrane</keyword>
<protein>
    <submittedName>
        <fullName evidence="2">Uncharacterized protein</fullName>
    </submittedName>
</protein>
<evidence type="ECO:0000313" key="3">
    <source>
        <dbReference type="Proteomes" id="UP000321261"/>
    </source>
</evidence>
<feature type="transmembrane region" description="Helical" evidence="1">
    <location>
        <begin position="60"/>
        <end position="81"/>
    </location>
</feature>
<proteinExistence type="predicted"/>
<dbReference type="Proteomes" id="UP000321261">
    <property type="component" value="Unassembled WGS sequence"/>
</dbReference>
<reference evidence="2 3" key="1">
    <citation type="submission" date="2019-06" db="EMBL/GenBank/DDBJ databases">
        <title>Sequencing the genomes of 1000 actinobacteria strains.</title>
        <authorList>
            <person name="Klenk H.-P."/>
        </authorList>
    </citation>
    <scope>NUCLEOTIDE SEQUENCE [LARGE SCALE GENOMIC DNA]</scope>
    <source>
        <strain evidence="2 3">DSM 45671</strain>
    </source>
</reference>
<sequence>MRPDPAAPHGAAFAEGRRLRESAQRRRARHEARMEAHLARIEMHRARHVRRMARRRAHRPPVAVALVVLLVGTAIAGGTALTIVSVIAMVLAVAAVTGPALIVAGTAIAITRRGRRRRAVAAGTAPIPRRPAAPPRPEAVWAKARERFTALRAEYAAFECDPMEVLRRPALADVSVASTARFVDAFAEAQALETDSFPPAAHATSFVSAVDRAERAWRAAVDAADRIRLSGLSPAERATVERVIKLLTTARDSDSDPERLAAYARARSELAKLDHAGVIHLPRTAAAALDEAARGQLPA</sequence>
<dbReference type="OrthoDB" id="3579664at2"/>
<keyword evidence="1" id="KW-1133">Transmembrane helix</keyword>
<dbReference type="AlphaFoldDB" id="A0A561SX05"/>
<accession>A0A561SX05</accession>